<dbReference type="InterPro" id="IPR054339">
    <property type="entry name" value="GMT_wHTH"/>
</dbReference>
<name>A0A7G9YVS5_9EURY</name>
<dbReference type="EMBL" id="MT631501">
    <property type="protein sequence ID" value="QNO52109.1"/>
    <property type="molecule type" value="Genomic_DNA"/>
</dbReference>
<protein>
    <recommendedName>
        <fullName evidence="1">GMT-like wHTH domain-containing protein</fullName>
    </recommendedName>
</protein>
<gene>
    <name evidence="2" type="ORF">GAKKPHMA_00015</name>
</gene>
<dbReference type="Pfam" id="PF22560">
    <property type="entry name" value="GMT-wHTH"/>
    <property type="match status" value="1"/>
</dbReference>
<accession>A0A7G9YVS5</accession>
<reference evidence="2" key="1">
    <citation type="submission" date="2020-06" db="EMBL/GenBank/DDBJ databases">
        <title>Unique genomic features of the anaerobic methanotrophic archaea.</title>
        <authorList>
            <person name="Chadwick G.L."/>
            <person name="Skennerton C.T."/>
            <person name="Laso-Perez R."/>
            <person name="Leu A.O."/>
            <person name="Speth D.R."/>
            <person name="Yu H."/>
            <person name="Morgan-Lang C."/>
            <person name="Hatzenpichler R."/>
            <person name="Goudeau D."/>
            <person name="Malmstrom R."/>
            <person name="Brazelton W.J."/>
            <person name="Woyke T."/>
            <person name="Hallam S.J."/>
            <person name="Tyson G.W."/>
            <person name="Wegener G."/>
            <person name="Boetius A."/>
            <person name="Orphan V."/>
        </authorList>
    </citation>
    <scope>NUCLEOTIDE SEQUENCE</scope>
</reference>
<proteinExistence type="predicted"/>
<sequence length="291" mass="33646">MGRPKEASCIFIEKNDSNFQNLRVEIDKEIKNASQRYDSWLDVKFYNDEFANVASRIMDEYSERLAPSFFFIDPSGFSGVSFEVIKNILSTKKTEVFITFMVRDVNRFFESSTHRISIEELCGMDNVQVILQNQYPNLPREQALLKLYRNQLHESADVKYTLPFRVNADDKLQTIYYLVHGTNSPKGCELMKEIMYKTGTEGSFGYLGPAEGQMSLTRFEGLSKFIEFLLFRFSGRTVSYQNVRYETLMDTEFVRKHYHDAILELEGEDKIQIAGKGPRGGLPENALITFP</sequence>
<evidence type="ECO:0000259" key="1">
    <source>
        <dbReference type="Pfam" id="PF22560"/>
    </source>
</evidence>
<dbReference type="AlphaFoldDB" id="A0A7G9YVS5"/>
<dbReference type="InterPro" id="IPR031009">
    <property type="entry name" value="Tcm_partner"/>
</dbReference>
<evidence type="ECO:0000313" key="2">
    <source>
        <dbReference type="EMBL" id="QNO52109.1"/>
    </source>
</evidence>
<organism evidence="2">
    <name type="scientific">Candidatus Methanophagaceae archaeon ANME-1 ERB6</name>
    <dbReference type="NCBI Taxonomy" id="2759912"/>
    <lineage>
        <taxon>Archaea</taxon>
        <taxon>Methanobacteriati</taxon>
        <taxon>Methanobacteriota</taxon>
        <taxon>Stenosarchaea group</taxon>
        <taxon>Methanomicrobia</taxon>
        <taxon>Candidatus Methanophagales</taxon>
        <taxon>Candidatus Methanophagaceae</taxon>
    </lineage>
</organism>
<feature type="domain" description="GMT-like wHTH" evidence="1">
    <location>
        <begin position="222"/>
        <end position="274"/>
    </location>
</feature>
<dbReference type="NCBIfam" id="TIGR04474">
    <property type="entry name" value="tcm_partner"/>
    <property type="match status" value="1"/>
</dbReference>